<keyword evidence="12" id="KW-1185">Reference proteome</keyword>
<evidence type="ECO:0000256" key="3">
    <source>
        <dbReference type="ARBA" id="ARBA00022448"/>
    </source>
</evidence>
<dbReference type="InterPro" id="IPR023184">
    <property type="entry name" value="Ubol_cytC_Rdtase_hinge_dom"/>
</dbReference>
<evidence type="ECO:0000256" key="4">
    <source>
        <dbReference type="ARBA" id="ARBA00022660"/>
    </source>
</evidence>
<feature type="compositionally biased region" description="Acidic residues" evidence="9">
    <location>
        <begin position="25"/>
        <end position="41"/>
    </location>
</feature>
<feature type="domain" description="Ubiquinol-cytochrome C reductase hinge" evidence="10">
    <location>
        <begin position="43"/>
        <end position="105"/>
    </location>
</feature>
<feature type="region of interest" description="Disordered" evidence="9">
    <location>
        <begin position="1"/>
        <end position="47"/>
    </location>
</feature>
<keyword evidence="5" id="KW-0999">Mitochondrion inner membrane</keyword>
<dbReference type="Pfam" id="PF02320">
    <property type="entry name" value="UCR_hinge"/>
    <property type="match status" value="1"/>
</dbReference>
<keyword evidence="4" id="KW-0679">Respiratory chain</keyword>
<evidence type="ECO:0000313" key="11">
    <source>
        <dbReference type="EnsemblMetazoa" id="GBRI043798-PA"/>
    </source>
</evidence>
<evidence type="ECO:0000313" key="12">
    <source>
        <dbReference type="Proteomes" id="UP000091820"/>
    </source>
</evidence>
<evidence type="ECO:0000256" key="1">
    <source>
        <dbReference type="ARBA" id="ARBA00004137"/>
    </source>
</evidence>
<dbReference type="Gene3D" id="1.10.287.20">
    <property type="entry name" value="Ubiquinol-cytochrome C reductase hinge domain"/>
    <property type="match status" value="1"/>
</dbReference>
<dbReference type="GO" id="GO:0006122">
    <property type="term" value="P:mitochondrial electron transport, ubiquinol to cytochrome c"/>
    <property type="evidence" value="ECO:0007669"/>
    <property type="project" value="InterPro"/>
</dbReference>
<dbReference type="EnsemblMetazoa" id="GBRI043798-RA">
    <property type="protein sequence ID" value="GBRI043798-PA"/>
    <property type="gene ID" value="GBRI043798"/>
</dbReference>
<keyword evidence="8" id="KW-0472">Membrane</keyword>
<organism evidence="11 12">
    <name type="scientific">Glossina brevipalpis</name>
    <dbReference type="NCBI Taxonomy" id="37001"/>
    <lineage>
        <taxon>Eukaryota</taxon>
        <taxon>Metazoa</taxon>
        <taxon>Ecdysozoa</taxon>
        <taxon>Arthropoda</taxon>
        <taxon>Hexapoda</taxon>
        <taxon>Insecta</taxon>
        <taxon>Pterygota</taxon>
        <taxon>Neoptera</taxon>
        <taxon>Endopterygota</taxon>
        <taxon>Diptera</taxon>
        <taxon>Brachycera</taxon>
        <taxon>Muscomorpha</taxon>
        <taxon>Hippoboscoidea</taxon>
        <taxon>Glossinidae</taxon>
        <taxon>Glossina</taxon>
    </lineage>
</organism>
<keyword evidence="3" id="KW-0813">Transport</keyword>
<evidence type="ECO:0000256" key="8">
    <source>
        <dbReference type="ARBA" id="ARBA00023136"/>
    </source>
</evidence>
<reference evidence="11" key="2">
    <citation type="submission" date="2020-05" db="UniProtKB">
        <authorList>
            <consortium name="EnsemblMetazoa"/>
        </authorList>
    </citation>
    <scope>IDENTIFICATION</scope>
    <source>
        <strain evidence="11">IAEA</strain>
    </source>
</reference>
<evidence type="ECO:0000256" key="9">
    <source>
        <dbReference type="SAM" id="MobiDB-lite"/>
    </source>
</evidence>
<evidence type="ECO:0000256" key="6">
    <source>
        <dbReference type="ARBA" id="ARBA00022982"/>
    </source>
</evidence>
<dbReference type="InterPro" id="IPR003422">
    <property type="entry name" value="Cyt_b-c1_6"/>
</dbReference>
<dbReference type="SUPFAM" id="SSF81531">
    <property type="entry name" value="Non-heme 11 kDa protein of cytochrome bc1 complex (Ubiquinol-cytochrome c reductase)"/>
    <property type="match status" value="1"/>
</dbReference>
<dbReference type="VEuPathDB" id="VectorBase:GBRI043798"/>
<keyword evidence="6" id="KW-0249">Electron transport</keyword>
<dbReference type="PANTHER" id="PTHR15336">
    <property type="entry name" value="UBIQUINOL-CYTOCHROME C REDUCTASE COMPLEX 7.8 KDA PROTEIN"/>
    <property type="match status" value="1"/>
</dbReference>
<dbReference type="PANTHER" id="PTHR15336:SF0">
    <property type="entry name" value="CYTOCHROME B-C1 COMPLEX SUBUNIT 6, MITOCHONDRIAL"/>
    <property type="match status" value="1"/>
</dbReference>
<reference evidence="12" key="1">
    <citation type="submission" date="2014-03" db="EMBL/GenBank/DDBJ databases">
        <authorList>
            <person name="Aksoy S."/>
            <person name="Warren W."/>
            <person name="Wilson R.K."/>
        </authorList>
    </citation>
    <scope>NUCLEOTIDE SEQUENCE [LARGE SCALE GENOMIC DNA]</scope>
    <source>
        <strain evidence="12">IAEA</strain>
    </source>
</reference>
<comment type="subcellular location">
    <subcellularLocation>
        <location evidence="1">Mitochondrion inner membrane</location>
        <topology evidence="1">Peripheral membrane protein</topology>
        <orientation evidence="1">Intermembrane side</orientation>
    </subcellularLocation>
</comment>
<evidence type="ECO:0000256" key="7">
    <source>
        <dbReference type="ARBA" id="ARBA00023128"/>
    </source>
</evidence>
<comment type="similarity">
    <text evidence="2">Belongs to the UQCRH/QCR6 family.</text>
</comment>
<evidence type="ECO:0000256" key="2">
    <source>
        <dbReference type="ARBA" id="ARBA00006498"/>
    </source>
</evidence>
<dbReference type="Proteomes" id="UP000091820">
    <property type="component" value="Unassembled WGS sequence"/>
</dbReference>
<sequence length="106" mass="12636">MNILQAISKWLPTPEIHADESEEKKEEDDEEKAEEEEEEELKDPMEELREECSNQEHISKLYDILNECNDRVNSKTETKETCEQELFDFLQERDDCVSKTLFDHLV</sequence>
<evidence type="ECO:0000256" key="5">
    <source>
        <dbReference type="ARBA" id="ARBA00022792"/>
    </source>
</evidence>
<evidence type="ECO:0000259" key="10">
    <source>
        <dbReference type="Pfam" id="PF02320"/>
    </source>
</evidence>
<dbReference type="InterPro" id="IPR036811">
    <property type="entry name" value="Ubol_cytC_Rdtase_hinge_dom_sf"/>
</dbReference>
<name>A0A1A9X4E8_9MUSC</name>
<accession>A0A1A9X4E8</accession>
<dbReference type="STRING" id="37001.A0A1A9X4E8"/>
<dbReference type="AlphaFoldDB" id="A0A1A9X4E8"/>
<keyword evidence="7" id="KW-0496">Mitochondrion</keyword>
<proteinExistence type="inferred from homology"/>
<protein>
    <recommendedName>
        <fullName evidence="10">Ubiquinol-cytochrome C reductase hinge domain-containing protein</fullName>
    </recommendedName>
</protein>
<dbReference type="GO" id="GO:0005743">
    <property type="term" value="C:mitochondrial inner membrane"/>
    <property type="evidence" value="ECO:0007669"/>
    <property type="project" value="UniProtKB-SubCell"/>
</dbReference>